<evidence type="ECO:0000313" key="1">
    <source>
        <dbReference type="EMBL" id="GFD52322.1"/>
    </source>
</evidence>
<dbReference type="EMBL" id="BKCJ011780794">
    <property type="protein sequence ID" value="GFD52322.1"/>
    <property type="molecule type" value="Genomic_DNA"/>
</dbReference>
<organism evidence="1">
    <name type="scientific">Tanacetum cinerariifolium</name>
    <name type="common">Dalmatian daisy</name>
    <name type="synonym">Chrysanthemum cinerariifolium</name>
    <dbReference type="NCBI Taxonomy" id="118510"/>
    <lineage>
        <taxon>Eukaryota</taxon>
        <taxon>Viridiplantae</taxon>
        <taxon>Streptophyta</taxon>
        <taxon>Embryophyta</taxon>
        <taxon>Tracheophyta</taxon>
        <taxon>Spermatophyta</taxon>
        <taxon>Magnoliopsida</taxon>
        <taxon>eudicotyledons</taxon>
        <taxon>Gunneridae</taxon>
        <taxon>Pentapetalae</taxon>
        <taxon>asterids</taxon>
        <taxon>campanulids</taxon>
        <taxon>Asterales</taxon>
        <taxon>Asteraceae</taxon>
        <taxon>Asteroideae</taxon>
        <taxon>Anthemideae</taxon>
        <taxon>Anthemidinae</taxon>
        <taxon>Tanacetum</taxon>
    </lineage>
</organism>
<dbReference type="AlphaFoldDB" id="A0A699WX13"/>
<comment type="caution">
    <text evidence="1">The sequence shown here is derived from an EMBL/GenBank/DDBJ whole genome shotgun (WGS) entry which is preliminary data.</text>
</comment>
<proteinExistence type="predicted"/>
<accession>A0A699WX13</accession>
<reference evidence="1" key="1">
    <citation type="journal article" date="2019" name="Sci. Rep.">
        <title>Draft genome of Tanacetum cinerariifolium, the natural source of mosquito coil.</title>
        <authorList>
            <person name="Yamashiro T."/>
            <person name="Shiraishi A."/>
            <person name="Satake H."/>
            <person name="Nakayama K."/>
        </authorList>
    </citation>
    <scope>NUCLEOTIDE SEQUENCE</scope>
</reference>
<feature type="non-terminal residue" evidence="1">
    <location>
        <position position="1"/>
    </location>
</feature>
<name>A0A699WX13_TANCI</name>
<feature type="non-terminal residue" evidence="1">
    <location>
        <position position="107"/>
    </location>
</feature>
<protein>
    <submittedName>
        <fullName evidence="1">Uncharacterized protein</fullName>
    </submittedName>
</protein>
<gene>
    <name evidence="1" type="ORF">Tci_924291</name>
</gene>
<sequence length="107" mass="11460">AGAIRQVEAAGLPQLLVELLEARNDARDVVANHVVVLGHGHPVGHVGAVRAEGGDGNARQNGDLAHHLALYRYQHALVLAHHAHRVFAARHLVATLLHVDIGVREAR</sequence>